<dbReference type="PANTHER" id="PTHR39461:SF1">
    <property type="entry name" value="LEA DOMAIN PROTEIN (AFU_ORTHOLOGUE AFUA_8G04920)"/>
    <property type="match status" value="1"/>
</dbReference>
<evidence type="ECO:0000313" key="4">
    <source>
        <dbReference type="Proteomes" id="UP000749293"/>
    </source>
</evidence>
<feature type="region of interest" description="Disordered" evidence="1">
    <location>
        <begin position="1"/>
        <end position="100"/>
    </location>
</feature>
<sequence>MASLNPLSIPGGWKKDTPVTENQDPAESVPRSATGNSGGDQADENGVGRQSVADFADATEGHDSTHQDERGTEYSIHAGESAAEAPVQMEDRDGEAGYDKIAGGLVEADGRVVSRSGMTAGSVVDGDAAQIEGSKVGDDGTIRDLGGEPVGKAEPQNEAEEEKPEEEKPEEEKPEEEKPEEEKPEEKPEEEKPGEEEIEDHAGDYQKEAYSKLAGGTVESEGRVTSKGELVGTVVEGDAKALEGNRVGDDGTIRDINGNPVGKAEPREDSEVESQETEELEEEQPDRSILEGKRVNKAGNVVDESGAIFGRVVEGDVASIAGRMCDKDGNVRSESGSVVGKAEVLAQDKRQGPKEGPFAELECTVGKDGKVVTASGDTIGRIVSGDANALFGRVVDQDGDILDRNGNVIGKAERWEEPVVEKPKSPLAGRKVNREGDVVDDDGNIIGRLVSGDKTMCSGKEVDDDGDVTNSKGNTLGHVALLEDIPPEPESAEEREEREKAQKDRELAGKLAGSIEQSLDKLRPILKLITDKIDRAERTPKEELDEEQLVREVKPLIEEGAKVLTETNGMIRGMDPDGRIQRNAKHKTSTKEATPEEHHLAEMLKELTTSVTETIDNAKRKIEGMPHAKKELNPLWGLLTEPLFQIIAAVGLLLNGVLGLVGRLLSGLGLGGLVENILGGLGIDKILASFGLGSAWDALTGRNQK</sequence>
<gene>
    <name evidence="3" type="ORF">GMORB2_4707</name>
</gene>
<feature type="compositionally biased region" description="Basic and acidic residues" evidence="1">
    <location>
        <begin position="495"/>
        <end position="506"/>
    </location>
</feature>
<proteinExistence type="predicted"/>
<feature type="compositionally biased region" description="Basic and acidic residues" evidence="1">
    <location>
        <begin position="135"/>
        <end position="146"/>
    </location>
</feature>
<dbReference type="Pfam" id="PF22485">
    <property type="entry name" value="DUF6987"/>
    <property type="match status" value="1"/>
</dbReference>
<evidence type="ECO:0000259" key="2">
    <source>
        <dbReference type="Pfam" id="PF22485"/>
    </source>
</evidence>
<comment type="caution">
    <text evidence="3">The sequence shown here is derived from an EMBL/GenBank/DDBJ whole genome shotgun (WGS) entry which is preliminary data.</text>
</comment>
<dbReference type="RefSeq" id="XP_035318229.1">
    <property type="nucleotide sequence ID" value="XM_035466681.1"/>
</dbReference>
<reference evidence="3" key="1">
    <citation type="submission" date="2020-03" db="EMBL/GenBank/DDBJ databases">
        <title>Site-based positive gene gene selection in Geosmithia morbida across the United States reveals a broad range of putative effectors and factors for local host and environmental adapation.</title>
        <authorList>
            <person name="Onufrak A."/>
            <person name="Murdoch R.W."/>
            <person name="Gazis R."/>
            <person name="Huff M."/>
            <person name="Staton M."/>
            <person name="Klingeman W."/>
            <person name="Hadziabdic D."/>
        </authorList>
    </citation>
    <scope>NUCLEOTIDE SEQUENCE</scope>
    <source>
        <strain evidence="3">1262</strain>
    </source>
</reference>
<feature type="compositionally biased region" description="Polar residues" evidence="1">
    <location>
        <begin position="19"/>
        <end position="35"/>
    </location>
</feature>
<dbReference type="AlphaFoldDB" id="A0A9P4YN88"/>
<dbReference type="Pfam" id="PF12396">
    <property type="entry name" value="DUF3659"/>
    <property type="match status" value="5"/>
</dbReference>
<accession>A0A9P4YN88</accession>
<evidence type="ECO:0000256" key="1">
    <source>
        <dbReference type="SAM" id="MobiDB-lite"/>
    </source>
</evidence>
<keyword evidence="4" id="KW-1185">Reference proteome</keyword>
<feature type="compositionally biased region" description="Acidic residues" evidence="1">
    <location>
        <begin position="157"/>
        <end position="179"/>
    </location>
</feature>
<dbReference type="EMBL" id="JAANYQ010000023">
    <property type="protein sequence ID" value="KAF4119577.1"/>
    <property type="molecule type" value="Genomic_DNA"/>
</dbReference>
<dbReference type="Proteomes" id="UP000749293">
    <property type="component" value="Unassembled WGS sequence"/>
</dbReference>
<feature type="region of interest" description="Disordered" evidence="1">
    <location>
        <begin position="569"/>
        <end position="597"/>
    </location>
</feature>
<feature type="compositionally biased region" description="Basic and acidic residues" evidence="1">
    <location>
        <begin position="240"/>
        <end position="253"/>
    </location>
</feature>
<dbReference type="InterPro" id="IPR022124">
    <property type="entry name" value="DUF3659"/>
</dbReference>
<feature type="compositionally biased region" description="Acidic residues" evidence="1">
    <location>
        <begin position="485"/>
        <end position="494"/>
    </location>
</feature>
<feature type="region of interest" description="Disordered" evidence="1">
    <location>
        <begin position="240"/>
        <end position="294"/>
    </location>
</feature>
<dbReference type="InterPro" id="IPR054256">
    <property type="entry name" value="DUF6987"/>
</dbReference>
<feature type="domain" description="DUF6987" evidence="2">
    <location>
        <begin position="496"/>
        <end position="694"/>
    </location>
</feature>
<name>A0A9P4YN88_9HYPO</name>
<feature type="compositionally biased region" description="Basic and acidic residues" evidence="1">
    <location>
        <begin position="59"/>
        <end position="72"/>
    </location>
</feature>
<feature type="compositionally biased region" description="Basic and acidic residues" evidence="1">
    <location>
        <begin position="285"/>
        <end position="294"/>
    </location>
</feature>
<feature type="compositionally biased region" description="Acidic residues" evidence="1">
    <location>
        <begin position="270"/>
        <end position="284"/>
    </location>
</feature>
<dbReference type="GeneID" id="55970935"/>
<organism evidence="3 4">
    <name type="scientific">Geosmithia morbida</name>
    <dbReference type="NCBI Taxonomy" id="1094350"/>
    <lineage>
        <taxon>Eukaryota</taxon>
        <taxon>Fungi</taxon>
        <taxon>Dikarya</taxon>
        <taxon>Ascomycota</taxon>
        <taxon>Pezizomycotina</taxon>
        <taxon>Sordariomycetes</taxon>
        <taxon>Hypocreomycetidae</taxon>
        <taxon>Hypocreales</taxon>
        <taxon>Bionectriaceae</taxon>
        <taxon>Geosmithia</taxon>
    </lineage>
</organism>
<dbReference type="PANTHER" id="PTHR39461">
    <property type="entry name" value="LEA DOMAIN PROTEIN (AFU_ORTHOLOGUE AFUA_8G04920)"/>
    <property type="match status" value="1"/>
</dbReference>
<feature type="compositionally biased region" description="Basic and acidic residues" evidence="1">
    <location>
        <begin position="180"/>
        <end position="191"/>
    </location>
</feature>
<protein>
    <recommendedName>
        <fullName evidence="2">DUF6987 domain-containing protein</fullName>
    </recommendedName>
</protein>
<evidence type="ECO:0000313" key="3">
    <source>
        <dbReference type="EMBL" id="KAF4119577.1"/>
    </source>
</evidence>
<dbReference type="OrthoDB" id="3937590at2759"/>
<feature type="compositionally biased region" description="Basic and acidic residues" evidence="1">
    <location>
        <begin position="200"/>
        <end position="210"/>
    </location>
</feature>
<feature type="region of interest" description="Disordered" evidence="1">
    <location>
        <begin position="119"/>
        <end position="226"/>
    </location>
</feature>
<feature type="compositionally biased region" description="Basic and acidic residues" evidence="1">
    <location>
        <begin position="89"/>
        <end position="98"/>
    </location>
</feature>
<feature type="region of interest" description="Disordered" evidence="1">
    <location>
        <begin position="482"/>
        <end position="506"/>
    </location>
</feature>